<keyword evidence="2" id="KW-1185">Reference proteome</keyword>
<reference evidence="1 2" key="1">
    <citation type="submission" date="2021-06" db="EMBL/GenBank/DDBJ databases">
        <title>Caerostris extrusa draft genome.</title>
        <authorList>
            <person name="Kono N."/>
            <person name="Arakawa K."/>
        </authorList>
    </citation>
    <scope>NUCLEOTIDE SEQUENCE [LARGE SCALE GENOMIC DNA]</scope>
</reference>
<dbReference type="AlphaFoldDB" id="A0AAV4MX64"/>
<sequence>MLKKVLEYSSVEFMKATVNEFWREQFTTVPPEELQMLNPVVKKFANLMEEAKKEGHVPLGGFIRKDLHTTRWSRSAYHQMVQICIPPDGPDLSPVVKS</sequence>
<organism evidence="1 2">
    <name type="scientific">Caerostris extrusa</name>
    <name type="common">Bark spider</name>
    <name type="synonym">Caerostris bankana</name>
    <dbReference type="NCBI Taxonomy" id="172846"/>
    <lineage>
        <taxon>Eukaryota</taxon>
        <taxon>Metazoa</taxon>
        <taxon>Ecdysozoa</taxon>
        <taxon>Arthropoda</taxon>
        <taxon>Chelicerata</taxon>
        <taxon>Arachnida</taxon>
        <taxon>Araneae</taxon>
        <taxon>Araneomorphae</taxon>
        <taxon>Entelegynae</taxon>
        <taxon>Araneoidea</taxon>
        <taxon>Araneidae</taxon>
        <taxon>Caerostris</taxon>
    </lineage>
</organism>
<comment type="caution">
    <text evidence="1">The sequence shown here is derived from an EMBL/GenBank/DDBJ whole genome shotgun (WGS) entry which is preliminary data.</text>
</comment>
<dbReference type="EMBL" id="BPLR01020297">
    <property type="protein sequence ID" value="GIX77086.1"/>
    <property type="molecule type" value="Genomic_DNA"/>
</dbReference>
<gene>
    <name evidence="1" type="ORF">CEXT_1091</name>
</gene>
<name>A0AAV4MX64_CAEEX</name>
<evidence type="ECO:0000313" key="2">
    <source>
        <dbReference type="Proteomes" id="UP001054945"/>
    </source>
</evidence>
<accession>A0AAV4MX64</accession>
<proteinExistence type="predicted"/>
<protein>
    <submittedName>
        <fullName evidence="1">Uncharacterized protein</fullName>
    </submittedName>
</protein>
<dbReference type="Proteomes" id="UP001054945">
    <property type="component" value="Unassembled WGS sequence"/>
</dbReference>
<evidence type="ECO:0000313" key="1">
    <source>
        <dbReference type="EMBL" id="GIX77086.1"/>
    </source>
</evidence>